<organism evidence="1 2">
    <name type="scientific">Toxoplasma gondii GAB2-2007-GAL-DOM2</name>
    <dbReference type="NCBI Taxonomy" id="1130820"/>
    <lineage>
        <taxon>Eukaryota</taxon>
        <taxon>Sar</taxon>
        <taxon>Alveolata</taxon>
        <taxon>Apicomplexa</taxon>
        <taxon>Conoidasida</taxon>
        <taxon>Coccidia</taxon>
        <taxon>Eucoccidiorida</taxon>
        <taxon>Eimeriorina</taxon>
        <taxon>Sarcocystidae</taxon>
        <taxon>Toxoplasma</taxon>
    </lineage>
</organism>
<dbReference type="EMBL" id="AHZU02000387">
    <property type="protein sequence ID" value="KFG45004.1"/>
    <property type="molecule type" value="Genomic_DNA"/>
</dbReference>
<dbReference type="VEuPathDB" id="ToxoDB:TGDOM2_228065"/>
<proteinExistence type="predicted"/>
<dbReference type="AlphaFoldDB" id="A0A086KKT6"/>
<protein>
    <submittedName>
        <fullName evidence="1">Uncharacterized protein</fullName>
    </submittedName>
</protein>
<sequence length="88" mass="10166">MDTDFFALALHLPFDLLPVATIAATHLAIKRTRGTVGVALNRFNLLIHDSPSQETWKAGFPCLPSDRHPYRRRYENLFFLPNSQLRRM</sequence>
<evidence type="ECO:0000313" key="2">
    <source>
        <dbReference type="Proteomes" id="UP000028837"/>
    </source>
</evidence>
<reference evidence="1 2" key="1">
    <citation type="submission" date="2014-02" db="EMBL/GenBank/DDBJ databases">
        <authorList>
            <person name="Sibley D."/>
            <person name="Venepally P."/>
            <person name="Karamycheva S."/>
            <person name="Hadjithomas M."/>
            <person name="Khan A."/>
            <person name="Brunk B."/>
            <person name="Roos D."/>
            <person name="Caler E."/>
            <person name="Lorenzi H."/>
        </authorList>
    </citation>
    <scope>NUCLEOTIDE SEQUENCE [LARGE SCALE GENOMIC DNA]</scope>
    <source>
        <strain evidence="1 2">GAB2-2007-GAL-DOM2</strain>
    </source>
</reference>
<name>A0A086KKT6_TOXGO</name>
<dbReference type="Proteomes" id="UP000028837">
    <property type="component" value="Unassembled WGS sequence"/>
</dbReference>
<gene>
    <name evidence="1" type="ORF">TGDOM2_228065</name>
</gene>
<evidence type="ECO:0000313" key="1">
    <source>
        <dbReference type="EMBL" id="KFG45004.1"/>
    </source>
</evidence>
<comment type="caution">
    <text evidence="1">The sequence shown here is derived from an EMBL/GenBank/DDBJ whole genome shotgun (WGS) entry which is preliminary data.</text>
</comment>
<accession>A0A086KKT6</accession>